<dbReference type="RefSeq" id="WP_311559580.1">
    <property type="nucleotide sequence ID" value="NZ_JAVREJ010000025.1"/>
</dbReference>
<dbReference type="EMBL" id="JAVREJ010000025">
    <property type="protein sequence ID" value="MDT0353067.1"/>
    <property type="molecule type" value="Genomic_DNA"/>
</dbReference>
<sequence>MDTQQRNFDPIDDLYELKGNPECKDNLQSGFESDMTWVYRVPSSTTILGWALQDITDPSAPRHDWTTVRLQL</sequence>
<reference evidence="2" key="1">
    <citation type="submission" date="2023-07" db="EMBL/GenBank/DDBJ databases">
        <title>30 novel species of actinomycetes from the DSMZ collection.</title>
        <authorList>
            <person name="Nouioui I."/>
        </authorList>
    </citation>
    <scope>NUCLEOTIDE SEQUENCE [LARGE SCALE GENOMIC DNA]</scope>
    <source>
        <strain evidence="2">DSM 45834</strain>
    </source>
</reference>
<name>A0ABU2NHL8_9PSEU</name>
<comment type="caution">
    <text evidence="1">The sequence shown here is derived from an EMBL/GenBank/DDBJ whole genome shotgun (WGS) entry which is preliminary data.</text>
</comment>
<gene>
    <name evidence="1" type="ORF">RM445_26490</name>
</gene>
<accession>A0ABU2NHL8</accession>
<organism evidence="1 2">
    <name type="scientific">Pseudonocardia charpentierae</name>
    <dbReference type="NCBI Taxonomy" id="3075545"/>
    <lineage>
        <taxon>Bacteria</taxon>
        <taxon>Bacillati</taxon>
        <taxon>Actinomycetota</taxon>
        <taxon>Actinomycetes</taxon>
        <taxon>Pseudonocardiales</taxon>
        <taxon>Pseudonocardiaceae</taxon>
        <taxon>Pseudonocardia</taxon>
    </lineage>
</organism>
<evidence type="ECO:0000313" key="1">
    <source>
        <dbReference type="EMBL" id="MDT0353067.1"/>
    </source>
</evidence>
<dbReference type="Proteomes" id="UP001183202">
    <property type="component" value="Unassembled WGS sequence"/>
</dbReference>
<evidence type="ECO:0000313" key="2">
    <source>
        <dbReference type="Proteomes" id="UP001183202"/>
    </source>
</evidence>
<proteinExistence type="predicted"/>
<protein>
    <submittedName>
        <fullName evidence="1">Uncharacterized protein</fullName>
    </submittedName>
</protein>
<keyword evidence="2" id="KW-1185">Reference proteome</keyword>